<organism evidence="1">
    <name type="scientific">marine sediment metagenome</name>
    <dbReference type="NCBI Taxonomy" id="412755"/>
    <lineage>
        <taxon>unclassified sequences</taxon>
        <taxon>metagenomes</taxon>
        <taxon>ecological metagenomes</taxon>
    </lineage>
</organism>
<dbReference type="SUPFAM" id="SSF101386">
    <property type="entry name" value="all-alpha NTP pyrophosphatases"/>
    <property type="match status" value="1"/>
</dbReference>
<gene>
    <name evidence="1" type="ORF">LCGC14_1399550</name>
</gene>
<dbReference type="Pfam" id="PF01503">
    <property type="entry name" value="PRA-PH"/>
    <property type="match status" value="1"/>
</dbReference>
<dbReference type="InterPro" id="IPR033653">
    <property type="entry name" value="NTP-PPase_DR2231-like"/>
</dbReference>
<dbReference type="EMBL" id="LAZR01009129">
    <property type="protein sequence ID" value="KKM74513.1"/>
    <property type="molecule type" value="Genomic_DNA"/>
</dbReference>
<name>A0A0F9JXR4_9ZZZZ</name>
<dbReference type="AlphaFoldDB" id="A0A0F9JXR4"/>
<accession>A0A0F9JXR4</accession>
<dbReference type="Gene3D" id="1.10.3420.10">
    <property type="entry name" value="putative ntp pyrophosphohydrolase like domain"/>
    <property type="match status" value="1"/>
</dbReference>
<comment type="caution">
    <text evidence="1">The sequence shown here is derived from an EMBL/GenBank/DDBJ whole genome shotgun (WGS) entry which is preliminary data.</text>
</comment>
<reference evidence="1" key="1">
    <citation type="journal article" date="2015" name="Nature">
        <title>Complex archaea that bridge the gap between prokaryotes and eukaryotes.</title>
        <authorList>
            <person name="Spang A."/>
            <person name="Saw J.H."/>
            <person name="Jorgensen S.L."/>
            <person name="Zaremba-Niedzwiedzka K."/>
            <person name="Martijn J."/>
            <person name="Lind A.E."/>
            <person name="van Eijk R."/>
            <person name="Schleper C."/>
            <person name="Guy L."/>
            <person name="Ettema T.J."/>
        </authorList>
    </citation>
    <scope>NUCLEOTIDE SEQUENCE</scope>
</reference>
<dbReference type="InterPro" id="IPR021130">
    <property type="entry name" value="PRib-ATP_PPHydrolase-like"/>
</dbReference>
<dbReference type="CDD" id="cd11530">
    <property type="entry name" value="NTP-PPase_DR2231_like"/>
    <property type="match status" value="1"/>
</dbReference>
<proteinExistence type="predicted"/>
<sequence>MSTHIDWVEALEEFHSVFGLGSFSLPRTPSNRLALLRIKLMSSELAELTEAIVDKDLVEVADGIVDLLYVVIGTGLSYGIPMKKVFDQVHANNMTKVGRGGCVIRDTSGKVQKPEGYKPVDLSWILDM</sequence>
<evidence type="ECO:0008006" key="2">
    <source>
        <dbReference type="Google" id="ProtNLM"/>
    </source>
</evidence>
<evidence type="ECO:0000313" key="1">
    <source>
        <dbReference type="EMBL" id="KKM74513.1"/>
    </source>
</evidence>
<protein>
    <recommendedName>
        <fullName evidence="2">Phosphoribosyl-ATP diphosphatase</fullName>
    </recommendedName>
</protein>
<dbReference type="InterPro" id="IPR023292">
    <property type="entry name" value="NTP_PyroPHydrolase-like_dom_sf"/>
</dbReference>